<dbReference type="InterPro" id="IPR010064">
    <property type="entry name" value="HK97-gp10_tail"/>
</dbReference>
<evidence type="ECO:0000313" key="1">
    <source>
        <dbReference type="EMBL" id="SJM66823.1"/>
    </source>
</evidence>
<sequence>MVEAADHTYTGGPVKVTVKGLGRLNRALARAGVDAQNMRDLMHEIGMIAVRDAQGRVPVDSGRLRESIRSGRGKTKAVVRAGGARIPYAGVIHYGTPDNAYQPSPFLLTAIQAQRGAILNRFNQGVGDILAGAELK</sequence>
<protein>
    <recommendedName>
        <fullName evidence="3">Phage protein, HK97 gp10 family</fullName>
    </recommendedName>
</protein>
<gene>
    <name evidence="1" type="ORF">CZ674_11495</name>
</gene>
<accession>A0A1R4GFB8</accession>
<reference evidence="1 2" key="1">
    <citation type="submission" date="2017-02" db="EMBL/GenBank/DDBJ databases">
        <authorList>
            <person name="Peterson S.W."/>
        </authorList>
    </citation>
    <scope>NUCLEOTIDE SEQUENCE [LARGE SCALE GENOMIC DNA]</scope>
    <source>
        <strain evidence="1 2">LMG 22410</strain>
    </source>
</reference>
<dbReference type="GeneID" id="303173829"/>
<organism evidence="1 2">
    <name type="scientific">Agrococcus casei LMG 22410</name>
    <dbReference type="NCBI Taxonomy" id="1255656"/>
    <lineage>
        <taxon>Bacteria</taxon>
        <taxon>Bacillati</taxon>
        <taxon>Actinomycetota</taxon>
        <taxon>Actinomycetes</taxon>
        <taxon>Micrococcales</taxon>
        <taxon>Microbacteriaceae</taxon>
        <taxon>Agrococcus</taxon>
    </lineage>
</organism>
<keyword evidence="2" id="KW-1185">Reference proteome</keyword>
<dbReference type="RefSeq" id="WP_086992689.1">
    <property type="nucleotide sequence ID" value="NZ_FUHU01000044.1"/>
</dbReference>
<dbReference type="Pfam" id="PF04883">
    <property type="entry name" value="HK97-gp10_like"/>
    <property type="match status" value="1"/>
</dbReference>
<dbReference type="Proteomes" id="UP000195787">
    <property type="component" value="Unassembled WGS sequence"/>
</dbReference>
<evidence type="ECO:0000313" key="2">
    <source>
        <dbReference type="Proteomes" id="UP000195787"/>
    </source>
</evidence>
<dbReference type="AlphaFoldDB" id="A0A1R4GFB8"/>
<dbReference type="EMBL" id="FUHU01000044">
    <property type="protein sequence ID" value="SJM66823.1"/>
    <property type="molecule type" value="Genomic_DNA"/>
</dbReference>
<evidence type="ECO:0008006" key="3">
    <source>
        <dbReference type="Google" id="ProtNLM"/>
    </source>
</evidence>
<dbReference type="OrthoDB" id="3237109at2"/>
<proteinExistence type="predicted"/>
<name>A0A1R4GFB8_9MICO</name>